<accession>A0A836KWZ5</accession>
<comment type="similarity">
    <text evidence="1">Belongs to the oxoprolinase family.</text>
</comment>
<dbReference type="PANTHER" id="PTHR11365">
    <property type="entry name" value="5-OXOPROLINASE RELATED"/>
    <property type="match status" value="1"/>
</dbReference>
<comment type="caution">
    <text evidence="6">The sequence shown here is derived from an EMBL/GenBank/DDBJ whole genome shotgun (WGS) entry which is preliminary data.</text>
</comment>
<dbReference type="InterPro" id="IPR003692">
    <property type="entry name" value="Hydantoinase_B"/>
</dbReference>
<dbReference type="InterPro" id="IPR045079">
    <property type="entry name" value="Oxoprolinase-like"/>
</dbReference>
<evidence type="ECO:0000259" key="4">
    <source>
        <dbReference type="Pfam" id="PF02538"/>
    </source>
</evidence>
<dbReference type="GeneID" id="92516671"/>
<sequence>MSTKVTAKKKRYPSFRFAIDRGGTFTDIVAHVTQEDGKVIEEVTKLLSVDPQHYPDAPSEGIRRILRKYLSDTVGETGPIDVSHLDEVRMGTTVATNALLEHNGERCAMVLTEGFEDILTIRDQARPHLFALNIVKAQALPEQVVGANERIRPVSKNEQAAYASPAEWPSTWVRCGESFVVDVLQPLHTDDIRQKLQAAYDIGIRSVAVCLLHSYAYAVHEQQVKQIAQEVGFSSISLSSELMALIKYVPRSITASVDAYLSPLILSYIASFKSNFADNLAGVRLYFIQSDGGLTSADTFYGYRAVLSGPAGGVVGYAHTCAEDLGATVKAVGFDMGGTSTDVSRCEGQIVHHTVEAEISGTPLQAPQVQVHTVAAGGGSLLRWENGMFHVGPASAGAHPGPACYGKGGPLTVTDANLVLGHLHPDYFPKVFGPKADQPLDKSASVRLFEALADEIARDCSSGGTGTGPVMSIEELAFAFVLVANEAMCRPIRNITEANGYRCAEHALAVFGGAGGQHACAMARSLGMNRIYVHRLASILSAVGASVTDVVEERMASVRLDLRMEGLELVVEQQFKDLIASATAQLHRLGFDDAHVLIERFLSMQYEGTNTSLMIAEGDHQSTAASAAFSAAEFERLYLTQYQQQYGFVLSGTRRIIIDGVRIRARGTLQSQSERKAQAASEATSTRRQLLQPPYTTQAKVSPRPLSMTRSYFASGWEEIPVYSVDPANGPLRGPALLIMNGTSVLLEHESTAYTNDKGNVIIHTAQVVEQFTTKLRPLPLSIFSHRFMSIAEQMGNALQRTSISTNIKERLDFSCAIFDSDGNLVANAPHIPVHLGAMGAAVRWQRDHYGSEWKEGDVMLTNHPACGGSHLPDITVISAFFHEGKIMFYVASRGHHADVGGTTPGSMPPFSNALIEEGAAIKTLKLVQQGVFNEDGIREALLAPGKLPGMSGCRTLEDSVSDLRAQVAANNRGIQLLQGLIESYTLEVVQAYMGHIQTTAELAARRVLQRIAREYGEAADSDSVGTGLVTLQATDYMDDGTPICLRISIHPESGEATFDFTGSGSQVMNSTNCPTAVVYSSIIYCIRCLVDADIPLNQGCMKPITVVVPPNSILSPDEDLPVVAGNVTTSQRVTDVVFMALRAVANSHGCMNNFTLGSSDFAYYETICGGSGAGPTFPGAAAVHTNMTNTRLTDPEIFEARYPILLRTFHIRRGSGGAGRYRGGDGVVRSVLALRDMTAVVLTERRVLEPQGLFGGGRGERGLNMLYVPVLTSAPATPRAPAWKNAHDMLHDEGRGPWMREEHTPLYHPRNIGGKNIVDVKVGDIITLCTAGGGGCYADSAEVIRAGHARQRRVREDEDADSTHTTEGKRRKCTVAFTSSTAVPGLAKSRDTHAQQRSA</sequence>
<feature type="region of interest" description="Disordered" evidence="2">
    <location>
        <begin position="669"/>
        <end position="688"/>
    </location>
</feature>
<evidence type="ECO:0000313" key="6">
    <source>
        <dbReference type="EMBL" id="KAG5481073.1"/>
    </source>
</evidence>
<dbReference type="GO" id="GO:0006749">
    <property type="term" value="P:glutathione metabolic process"/>
    <property type="evidence" value="ECO:0007669"/>
    <property type="project" value="TreeGrafter"/>
</dbReference>
<dbReference type="PANTHER" id="PTHR11365:SF2">
    <property type="entry name" value="5-OXOPROLINASE"/>
    <property type="match status" value="1"/>
</dbReference>
<dbReference type="Pfam" id="PF05378">
    <property type="entry name" value="Hydant_A_N"/>
    <property type="match status" value="1"/>
</dbReference>
<evidence type="ECO:0008006" key="8">
    <source>
        <dbReference type="Google" id="ProtNLM"/>
    </source>
</evidence>
<protein>
    <recommendedName>
        <fullName evidence="8">5-oxoprolinase</fullName>
    </recommendedName>
</protein>
<evidence type="ECO:0000256" key="1">
    <source>
        <dbReference type="ARBA" id="ARBA00010403"/>
    </source>
</evidence>
<dbReference type="GO" id="GO:0017168">
    <property type="term" value="F:5-oxoprolinase (ATP-hydrolyzing) activity"/>
    <property type="evidence" value="ECO:0007669"/>
    <property type="project" value="TreeGrafter"/>
</dbReference>
<dbReference type="KEGG" id="lmat:92516671"/>
<evidence type="ECO:0000259" key="5">
    <source>
        <dbReference type="Pfam" id="PF05378"/>
    </source>
</evidence>
<dbReference type="GO" id="GO:0005829">
    <property type="term" value="C:cytosol"/>
    <property type="evidence" value="ECO:0007669"/>
    <property type="project" value="TreeGrafter"/>
</dbReference>
<feature type="compositionally biased region" description="Basic and acidic residues" evidence="2">
    <location>
        <begin position="1389"/>
        <end position="1400"/>
    </location>
</feature>
<reference evidence="7" key="2">
    <citation type="journal article" date="2021" name="Sci. Data">
        <title>Chromosome-scale genome sequencing, assembly and annotation of six genomes from subfamily Leishmaniinae.</title>
        <authorList>
            <person name="Almutairi H."/>
            <person name="Urbaniak M.D."/>
            <person name="Bates M.D."/>
            <person name="Jariyapan N."/>
            <person name="Kwakye-Nuako G."/>
            <person name="Thomaz Soccol V."/>
            <person name="Al-Salem W.S."/>
            <person name="Dillon R.J."/>
            <person name="Bates P.A."/>
            <person name="Gatherer D."/>
        </authorList>
    </citation>
    <scope>NUCLEOTIDE SEQUENCE [LARGE SCALE GENOMIC DNA]</scope>
</reference>
<evidence type="ECO:0000313" key="7">
    <source>
        <dbReference type="Proteomes" id="UP000673552"/>
    </source>
</evidence>
<dbReference type="RefSeq" id="XP_067179506.1">
    <property type="nucleotide sequence ID" value="XM_067324159.1"/>
</dbReference>
<reference evidence="7" key="1">
    <citation type="journal article" date="2021" name="Microbiol. Resour. Announc.">
        <title>LGAAP: Leishmaniinae Genome Assembly and Annotation Pipeline.</title>
        <authorList>
            <person name="Almutairi H."/>
            <person name="Urbaniak M.D."/>
            <person name="Bates M.D."/>
            <person name="Jariyapan N."/>
            <person name="Kwakye-Nuako G."/>
            <person name="Thomaz-Soccol V."/>
            <person name="Al-Salem W.S."/>
            <person name="Dillon R.J."/>
            <person name="Bates P.A."/>
            <person name="Gatherer D."/>
        </authorList>
    </citation>
    <scope>NUCLEOTIDE SEQUENCE [LARGE SCALE GENOMIC DNA]</scope>
</reference>
<dbReference type="InterPro" id="IPR008040">
    <property type="entry name" value="Hydant_A_N"/>
</dbReference>
<name>A0A836KWZ5_9TRYP</name>
<feature type="region of interest" description="Disordered" evidence="2">
    <location>
        <begin position="1350"/>
        <end position="1400"/>
    </location>
</feature>
<dbReference type="InterPro" id="IPR002821">
    <property type="entry name" value="Hydantoinase_A"/>
</dbReference>
<dbReference type="Pfam" id="PF01968">
    <property type="entry name" value="Hydantoinase_A"/>
    <property type="match status" value="1"/>
</dbReference>
<feature type="domain" description="Hydantoinase A/oxoprolinase" evidence="3">
    <location>
        <begin position="251"/>
        <end position="553"/>
    </location>
</feature>
<dbReference type="OrthoDB" id="3643at2759"/>
<gene>
    <name evidence="6" type="ORF">LSCM1_06751</name>
</gene>
<proteinExistence type="inferred from homology"/>
<dbReference type="Proteomes" id="UP000673552">
    <property type="component" value="Unassembled WGS sequence"/>
</dbReference>
<feature type="domain" description="Hydantoinase/oxoprolinase N-terminal" evidence="5">
    <location>
        <begin position="16"/>
        <end position="232"/>
    </location>
</feature>
<dbReference type="EMBL" id="JAFEUZ010000018">
    <property type="protein sequence ID" value="KAG5481073.1"/>
    <property type="molecule type" value="Genomic_DNA"/>
</dbReference>
<evidence type="ECO:0000256" key="2">
    <source>
        <dbReference type="SAM" id="MobiDB-lite"/>
    </source>
</evidence>
<keyword evidence="7" id="KW-1185">Reference proteome</keyword>
<feature type="domain" description="Hydantoinase B/oxoprolinase" evidence="4">
    <location>
        <begin position="778"/>
        <end position="1337"/>
    </location>
</feature>
<organism evidence="6 7">
    <name type="scientific">Leishmania martiniquensis</name>
    <dbReference type="NCBI Taxonomy" id="1580590"/>
    <lineage>
        <taxon>Eukaryota</taxon>
        <taxon>Discoba</taxon>
        <taxon>Euglenozoa</taxon>
        <taxon>Kinetoplastea</taxon>
        <taxon>Metakinetoplastina</taxon>
        <taxon>Trypanosomatida</taxon>
        <taxon>Trypanosomatidae</taxon>
        <taxon>Leishmaniinae</taxon>
        <taxon>Leishmania</taxon>
    </lineage>
</organism>
<dbReference type="Pfam" id="PF02538">
    <property type="entry name" value="Hydantoinase_B"/>
    <property type="match status" value="1"/>
</dbReference>
<evidence type="ECO:0000259" key="3">
    <source>
        <dbReference type="Pfam" id="PF01968"/>
    </source>
</evidence>